<feature type="transmembrane region" description="Helical" evidence="6">
    <location>
        <begin position="172"/>
        <end position="195"/>
    </location>
</feature>
<accession>A0ABW4Z7D8</accession>
<dbReference type="Pfam" id="PF01810">
    <property type="entry name" value="LysE"/>
    <property type="match status" value="1"/>
</dbReference>
<protein>
    <submittedName>
        <fullName evidence="7">LysE family transporter</fullName>
    </submittedName>
</protein>
<organism evidence="7 8">
    <name type="scientific">Rubritalea tangerina</name>
    <dbReference type="NCBI Taxonomy" id="430798"/>
    <lineage>
        <taxon>Bacteria</taxon>
        <taxon>Pseudomonadati</taxon>
        <taxon>Verrucomicrobiota</taxon>
        <taxon>Verrucomicrobiia</taxon>
        <taxon>Verrucomicrobiales</taxon>
        <taxon>Rubritaleaceae</taxon>
        <taxon>Rubritalea</taxon>
    </lineage>
</organism>
<dbReference type="Proteomes" id="UP001597389">
    <property type="component" value="Unassembled WGS sequence"/>
</dbReference>
<sequence>MGLGQFSPGPDMVLLTRTALSEGKSAGLMTALGIACGLVVHGGIAVAGVATLMAESGVLSLVLGSLAAIYLSYLGVSLLRHSLVEKGLEWNAGSACGLGVWGHWRRGFLCNLLNPKVMVFLAGVVTPFLALNEGGWWPWVLWTSIWVEGLILWSFWVLLLQWDWVQSWYNKVAKWVDMMFGLALIAMAVVLLVHVM</sequence>
<dbReference type="PANTHER" id="PTHR30086:SF20">
    <property type="entry name" value="ARGININE EXPORTER PROTEIN ARGO-RELATED"/>
    <property type="match status" value="1"/>
</dbReference>
<comment type="caution">
    <text evidence="7">The sequence shown here is derived from an EMBL/GenBank/DDBJ whole genome shotgun (WGS) entry which is preliminary data.</text>
</comment>
<evidence type="ECO:0000256" key="2">
    <source>
        <dbReference type="ARBA" id="ARBA00022475"/>
    </source>
</evidence>
<evidence type="ECO:0000256" key="3">
    <source>
        <dbReference type="ARBA" id="ARBA00022692"/>
    </source>
</evidence>
<feature type="transmembrane region" description="Helical" evidence="6">
    <location>
        <begin position="26"/>
        <end position="52"/>
    </location>
</feature>
<dbReference type="InterPro" id="IPR001123">
    <property type="entry name" value="LeuE-type"/>
</dbReference>
<evidence type="ECO:0000313" key="8">
    <source>
        <dbReference type="Proteomes" id="UP001597389"/>
    </source>
</evidence>
<evidence type="ECO:0000256" key="1">
    <source>
        <dbReference type="ARBA" id="ARBA00004651"/>
    </source>
</evidence>
<evidence type="ECO:0000256" key="6">
    <source>
        <dbReference type="SAM" id="Phobius"/>
    </source>
</evidence>
<keyword evidence="8" id="KW-1185">Reference proteome</keyword>
<feature type="transmembrane region" description="Helical" evidence="6">
    <location>
        <begin position="108"/>
        <end position="130"/>
    </location>
</feature>
<keyword evidence="3 6" id="KW-0812">Transmembrane</keyword>
<keyword evidence="5 6" id="KW-0472">Membrane</keyword>
<comment type="subcellular location">
    <subcellularLocation>
        <location evidence="1">Cell membrane</location>
        <topology evidence="1">Multi-pass membrane protein</topology>
    </subcellularLocation>
</comment>
<feature type="transmembrane region" description="Helical" evidence="6">
    <location>
        <begin position="58"/>
        <end position="79"/>
    </location>
</feature>
<dbReference type="PANTHER" id="PTHR30086">
    <property type="entry name" value="ARGININE EXPORTER PROTEIN ARGO"/>
    <property type="match status" value="1"/>
</dbReference>
<dbReference type="RefSeq" id="WP_377177295.1">
    <property type="nucleotide sequence ID" value="NZ_JBHUJB010000009.1"/>
</dbReference>
<keyword evidence="4 6" id="KW-1133">Transmembrane helix</keyword>
<proteinExistence type="predicted"/>
<keyword evidence="2" id="KW-1003">Cell membrane</keyword>
<name>A0ABW4Z7D8_9BACT</name>
<evidence type="ECO:0000313" key="7">
    <source>
        <dbReference type="EMBL" id="MFD2157617.1"/>
    </source>
</evidence>
<dbReference type="EMBL" id="JBHUJB010000009">
    <property type="protein sequence ID" value="MFD2157617.1"/>
    <property type="molecule type" value="Genomic_DNA"/>
</dbReference>
<gene>
    <name evidence="7" type="ORF">ACFSW8_01750</name>
</gene>
<reference evidence="8" key="1">
    <citation type="journal article" date="2019" name="Int. J. Syst. Evol. Microbiol.">
        <title>The Global Catalogue of Microorganisms (GCM) 10K type strain sequencing project: providing services to taxonomists for standard genome sequencing and annotation.</title>
        <authorList>
            <consortium name="The Broad Institute Genomics Platform"/>
            <consortium name="The Broad Institute Genome Sequencing Center for Infectious Disease"/>
            <person name="Wu L."/>
            <person name="Ma J."/>
        </authorList>
    </citation>
    <scope>NUCLEOTIDE SEQUENCE [LARGE SCALE GENOMIC DNA]</scope>
    <source>
        <strain evidence="8">CCUG 57942</strain>
    </source>
</reference>
<evidence type="ECO:0000256" key="4">
    <source>
        <dbReference type="ARBA" id="ARBA00022989"/>
    </source>
</evidence>
<evidence type="ECO:0000256" key="5">
    <source>
        <dbReference type="ARBA" id="ARBA00023136"/>
    </source>
</evidence>
<feature type="transmembrane region" description="Helical" evidence="6">
    <location>
        <begin position="136"/>
        <end position="160"/>
    </location>
</feature>